<name>A0ABP8GK35_9BACT</name>
<comment type="caution">
    <text evidence="1">The sequence shown here is derived from an EMBL/GenBank/DDBJ whole genome shotgun (WGS) entry which is preliminary data.</text>
</comment>
<dbReference type="Proteomes" id="UP001501725">
    <property type="component" value="Unassembled WGS sequence"/>
</dbReference>
<keyword evidence="2" id="KW-1185">Reference proteome</keyword>
<dbReference type="EMBL" id="BAABGY010000006">
    <property type="protein sequence ID" value="GAA4325458.1"/>
    <property type="molecule type" value="Genomic_DNA"/>
</dbReference>
<proteinExistence type="predicted"/>
<organism evidence="1 2">
    <name type="scientific">Flaviaesturariibacter amylovorans</name>
    <dbReference type="NCBI Taxonomy" id="1084520"/>
    <lineage>
        <taxon>Bacteria</taxon>
        <taxon>Pseudomonadati</taxon>
        <taxon>Bacteroidota</taxon>
        <taxon>Chitinophagia</taxon>
        <taxon>Chitinophagales</taxon>
        <taxon>Chitinophagaceae</taxon>
        <taxon>Flaviaestuariibacter</taxon>
    </lineage>
</organism>
<reference evidence="2" key="1">
    <citation type="journal article" date="2019" name="Int. J. Syst. Evol. Microbiol.">
        <title>The Global Catalogue of Microorganisms (GCM) 10K type strain sequencing project: providing services to taxonomists for standard genome sequencing and annotation.</title>
        <authorList>
            <consortium name="The Broad Institute Genomics Platform"/>
            <consortium name="The Broad Institute Genome Sequencing Center for Infectious Disease"/>
            <person name="Wu L."/>
            <person name="Ma J."/>
        </authorList>
    </citation>
    <scope>NUCLEOTIDE SEQUENCE [LARGE SCALE GENOMIC DNA]</scope>
    <source>
        <strain evidence="2">JCM 17919</strain>
    </source>
</reference>
<gene>
    <name evidence="1" type="ORF">GCM10023184_13440</name>
</gene>
<accession>A0ABP8GK35</accession>
<evidence type="ECO:0000313" key="2">
    <source>
        <dbReference type="Proteomes" id="UP001501725"/>
    </source>
</evidence>
<evidence type="ECO:0008006" key="3">
    <source>
        <dbReference type="Google" id="ProtNLM"/>
    </source>
</evidence>
<protein>
    <recommendedName>
        <fullName evidence="3">DUF4136 domain-containing protein</fullName>
    </recommendedName>
</protein>
<sequence length="185" mass="20328">MVGTVQLDADSLVMVTYQRYGSLDTPKWNVDIAQGLIIDRAGRSFIIDMPEFGLASEPDTVYRNSVPDPAMETINRFIRDSARPVGDLTGDLDLAYDGYSTLIYTKGAAGQQLVRFYSSRVPDDIKSFYSGLGGIVRRRGEVVTGEQADSVQGELKRVIDLLPAGPPPVMDTTPFIPPRIKRGSR</sequence>
<evidence type="ECO:0000313" key="1">
    <source>
        <dbReference type="EMBL" id="GAA4325458.1"/>
    </source>
</evidence>